<reference evidence="1 2" key="1">
    <citation type="submission" date="2020-05" db="EMBL/GenBank/DDBJ databases">
        <title>Complete genome sequence of of a novel Thermoleptolyngbya strain isolated from hot springs of Ganzi, Sichuan China.</title>
        <authorList>
            <person name="Tang J."/>
            <person name="Daroch M."/>
            <person name="Li L."/>
            <person name="Waleron K."/>
            <person name="Waleron M."/>
            <person name="Waleron M."/>
        </authorList>
    </citation>
    <scope>NUCLEOTIDE SEQUENCE [LARGE SCALE GENOMIC DNA]</scope>
    <source>
        <strain evidence="1 2">PKUAC-SCTA183</strain>
    </source>
</reference>
<organism evidence="1 2">
    <name type="scientific">Thermoleptolyngbya sichuanensis A183</name>
    <dbReference type="NCBI Taxonomy" id="2737172"/>
    <lineage>
        <taxon>Bacteria</taxon>
        <taxon>Bacillati</taxon>
        <taxon>Cyanobacteriota</taxon>
        <taxon>Cyanophyceae</taxon>
        <taxon>Oculatellales</taxon>
        <taxon>Oculatellaceae</taxon>
        <taxon>Thermoleptolyngbya</taxon>
        <taxon>Thermoleptolyngbya sichuanensis</taxon>
    </lineage>
</organism>
<accession>A0A6M8BBH1</accession>
<dbReference type="KEGG" id="theu:HPC62_08185"/>
<name>A0A6M8BBH1_9CYAN</name>
<dbReference type="Proteomes" id="UP000505210">
    <property type="component" value="Chromosome"/>
</dbReference>
<evidence type="ECO:0000313" key="1">
    <source>
        <dbReference type="EMBL" id="QKD82177.1"/>
    </source>
</evidence>
<dbReference type="AlphaFoldDB" id="A0A6M8BBH1"/>
<dbReference type="EMBL" id="CP053661">
    <property type="protein sequence ID" value="QKD82177.1"/>
    <property type="molecule type" value="Genomic_DNA"/>
</dbReference>
<proteinExistence type="predicted"/>
<evidence type="ECO:0000313" key="2">
    <source>
        <dbReference type="Proteomes" id="UP000505210"/>
    </source>
</evidence>
<gene>
    <name evidence="1" type="ORF">HPC62_08185</name>
</gene>
<dbReference type="RefSeq" id="WP_172354723.1">
    <property type="nucleotide sequence ID" value="NZ_CP053661.1"/>
</dbReference>
<protein>
    <submittedName>
        <fullName evidence="1">Uncharacterized protein</fullName>
    </submittedName>
</protein>
<sequence>MASDSTRPCFSAFRSQAELELLQVVLDDADASYPWNPADPAASSYFEQLEQEVAAGWPTDMLDSYAQSLSMQFDQLWATVDAAQNAAQPVLTTASFSGLFQRFADRMPQGLLERLVQQAQMAIASSNSLADQLVASVRDVLPEWGDDDLYVLARPFAYAMRDKGENDLLEGALRSVRSEAWEDLSSIEQARLSLAIARHIIDQSKV</sequence>
<keyword evidence="2" id="KW-1185">Reference proteome</keyword>